<dbReference type="InterPro" id="IPR050923">
    <property type="entry name" value="Cell_Proc_Reg/RNA_Proc"/>
</dbReference>
<dbReference type="EMBL" id="BAABKP010000001">
    <property type="protein sequence ID" value="GAA4786734.1"/>
    <property type="molecule type" value="Genomic_DNA"/>
</dbReference>
<organism evidence="4 5">
    <name type="scientific">Rothia endophytica</name>
    <dbReference type="NCBI Taxonomy" id="1324766"/>
    <lineage>
        <taxon>Bacteria</taxon>
        <taxon>Bacillati</taxon>
        <taxon>Actinomycetota</taxon>
        <taxon>Actinomycetes</taxon>
        <taxon>Micrococcales</taxon>
        <taxon>Micrococcaceae</taxon>
        <taxon>Rothia</taxon>
    </lineage>
</organism>
<dbReference type="CDD" id="cd00060">
    <property type="entry name" value="FHA"/>
    <property type="match status" value="1"/>
</dbReference>
<feature type="region of interest" description="Disordered" evidence="2">
    <location>
        <begin position="121"/>
        <end position="185"/>
    </location>
</feature>
<gene>
    <name evidence="4" type="primary">fhaA</name>
    <name evidence="4" type="ORF">GCM10023352_00280</name>
</gene>
<dbReference type="RefSeq" id="WP_345443162.1">
    <property type="nucleotide sequence ID" value="NZ_BAABKP010000001.1"/>
</dbReference>
<dbReference type="Pfam" id="PF00498">
    <property type="entry name" value="FHA"/>
    <property type="match status" value="1"/>
</dbReference>
<accession>A0ABP9AV66</accession>
<proteinExistence type="predicted"/>
<reference evidence="5" key="1">
    <citation type="journal article" date="2019" name="Int. J. Syst. Evol. Microbiol.">
        <title>The Global Catalogue of Microorganisms (GCM) 10K type strain sequencing project: providing services to taxonomists for standard genome sequencing and annotation.</title>
        <authorList>
            <consortium name="The Broad Institute Genomics Platform"/>
            <consortium name="The Broad Institute Genome Sequencing Center for Infectious Disease"/>
            <person name="Wu L."/>
            <person name="Ma J."/>
        </authorList>
    </citation>
    <scope>NUCLEOTIDE SEQUENCE [LARGE SCALE GENOMIC DNA]</scope>
    <source>
        <strain evidence="5">JCM 18541</strain>
    </source>
</reference>
<sequence length="282" mass="30533">MGFIDRIEQGLEKAVRGTFSKGGAFEPVDIANRLRTEMDKKAYAIASGRTIAPNVFTVEFSSQDFSRAQQWGVPLAEELCDVAIRHARTQGYSLRGAVRVTFAVGDELEPDDFTVTGMQQQVATPAPDAAPPSKTTRHQRADSGSYPASTPPSLPNRITRPAQQARTQPVPAADLPRQRPGSVAPKPQVVLEVNGERIAVRALPVTLGRGSSADITVEDTGVSRRHLEIVEQDGAYLAVDLGSTNGSYINGQRLMGRAEITNGSVIEMGRARIVFRLMIRRG</sequence>
<evidence type="ECO:0000256" key="2">
    <source>
        <dbReference type="SAM" id="MobiDB-lite"/>
    </source>
</evidence>
<dbReference type="SUPFAM" id="SSF49879">
    <property type="entry name" value="SMAD/FHA domain"/>
    <property type="match status" value="1"/>
</dbReference>
<dbReference type="InterPro" id="IPR042287">
    <property type="entry name" value="FhaA_N_sf"/>
</dbReference>
<dbReference type="Proteomes" id="UP001500187">
    <property type="component" value="Unassembled WGS sequence"/>
</dbReference>
<dbReference type="InterPro" id="IPR008984">
    <property type="entry name" value="SMAD_FHA_dom_sf"/>
</dbReference>
<comment type="caution">
    <text evidence="4">The sequence shown here is derived from an EMBL/GenBank/DDBJ whole genome shotgun (WGS) entry which is preliminary data.</text>
</comment>
<keyword evidence="1" id="KW-0597">Phosphoprotein</keyword>
<dbReference type="SMART" id="SM00240">
    <property type="entry name" value="FHA"/>
    <property type="match status" value="1"/>
</dbReference>
<feature type="domain" description="FHA" evidence="3">
    <location>
        <begin position="205"/>
        <end position="254"/>
    </location>
</feature>
<protein>
    <submittedName>
        <fullName evidence="4">Antibiotic biosynthesis regulator FhaA</fullName>
    </submittedName>
</protein>
<dbReference type="Gene3D" id="2.60.200.20">
    <property type="match status" value="1"/>
</dbReference>
<dbReference type="Gene3D" id="3.30.2320.60">
    <property type="entry name" value="FhaA, phosphopeptide-binding domain (DUF3662)"/>
    <property type="match status" value="1"/>
</dbReference>
<dbReference type="Pfam" id="PF12401">
    <property type="entry name" value="FhaA_N"/>
    <property type="match status" value="1"/>
</dbReference>
<dbReference type="PANTHER" id="PTHR23308">
    <property type="entry name" value="NUCLEAR INHIBITOR OF PROTEIN PHOSPHATASE-1"/>
    <property type="match status" value="1"/>
</dbReference>
<evidence type="ECO:0000259" key="3">
    <source>
        <dbReference type="PROSITE" id="PS50006"/>
    </source>
</evidence>
<dbReference type="InterPro" id="IPR022128">
    <property type="entry name" value="FhaA_N"/>
</dbReference>
<keyword evidence="5" id="KW-1185">Reference proteome</keyword>
<dbReference type="PROSITE" id="PS50006">
    <property type="entry name" value="FHA_DOMAIN"/>
    <property type="match status" value="1"/>
</dbReference>
<dbReference type="InterPro" id="IPR000253">
    <property type="entry name" value="FHA_dom"/>
</dbReference>
<evidence type="ECO:0000256" key="1">
    <source>
        <dbReference type="ARBA" id="ARBA00022553"/>
    </source>
</evidence>
<evidence type="ECO:0000313" key="5">
    <source>
        <dbReference type="Proteomes" id="UP001500187"/>
    </source>
</evidence>
<name>A0ABP9AV66_9MICC</name>
<evidence type="ECO:0000313" key="4">
    <source>
        <dbReference type="EMBL" id="GAA4786734.1"/>
    </source>
</evidence>